<sequence length="225" mass="25980">MQLLMPEKAVSLKTKIFYVDPQCEIPMDTKDRITDLLASRHLTSCDDIIFYFLENPEVNLSKLENVLMEIKKHNRCTFIIVTKEPLNKHVLPYLTLPVNGVVSLFYLVNEFEMILNTVLEKNIIIEPNFHKEILQGIEMKKNRDLPIKKLELNKEKVEGLLSQKEQDVLQLLLDGKNNREIAGKLFFAQSTINSIISGLIKKIKANDRTDAVVKTIRYGWVDGLR</sequence>
<reference evidence="5 6" key="1">
    <citation type="submission" date="2021-06" db="EMBL/GenBank/DDBJ databases">
        <title>Bacillus sp. RD4P76, an endophyte from a halophyte.</title>
        <authorList>
            <person name="Sun J.-Q."/>
        </authorList>
    </citation>
    <scope>NUCLEOTIDE SEQUENCE [LARGE SCALE GENOMIC DNA]</scope>
    <source>
        <strain evidence="5 6">CGMCC 1.15917</strain>
    </source>
</reference>
<keyword evidence="1" id="KW-0805">Transcription regulation</keyword>
<evidence type="ECO:0000313" key="6">
    <source>
        <dbReference type="Proteomes" id="UP000784880"/>
    </source>
</evidence>
<dbReference type="RefSeq" id="WP_217067795.1">
    <property type="nucleotide sequence ID" value="NZ_JAHQCS010000146.1"/>
</dbReference>
<dbReference type="SMART" id="SM00421">
    <property type="entry name" value="HTH_LUXR"/>
    <property type="match status" value="1"/>
</dbReference>
<evidence type="ECO:0000256" key="2">
    <source>
        <dbReference type="ARBA" id="ARBA00023125"/>
    </source>
</evidence>
<dbReference type="InterPro" id="IPR000792">
    <property type="entry name" value="Tscrpt_reg_LuxR_C"/>
</dbReference>
<proteinExistence type="predicted"/>
<dbReference type="Pfam" id="PF00196">
    <property type="entry name" value="GerE"/>
    <property type="match status" value="1"/>
</dbReference>
<keyword evidence="6" id="KW-1185">Reference proteome</keyword>
<comment type="caution">
    <text evidence="5">The sequence shown here is derived from an EMBL/GenBank/DDBJ whole genome shotgun (WGS) entry which is preliminary data.</text>
</comment>
<dbReference type="EMBL" id="JAHQCS010000146">
    <property type="protein sequence ID" value="MBU9713644.1"/>
    <property type="molecule type" value="Genomic_DNA"/>
</dbReference>
<dbReference type="PANTHER" id="PTHR44688">
    <property type="entry name" value="DNA-BINDING TRANSCRIPTIONAL ACTIVATOR DEVR_DOSR"/>
    <property type="match status" value="1"/>
</dbReference>
<evidence type="ECO:0000256" key="1">
    <source>
        <dbReference type="ARBA" id="ARBA00023015"/>
    </source>
</evidence>
<name>A0ABS6JIY3_9BACI</name>
<dbReference type="Proteomes" id="UP000784880">
    <property type="component" value="Unassembled WGS sequence"/>
</dbReference>
<protein>
    <submittedName>
        <fullName evidence="5">LuxR C-terminal-related transcriptional regulator</fullName>
    </submittedName>
</protein>
<dbReference type="CDD" id="cd06170">
    <property type="entry name" value="LuxR_C_like"/>
    <property type="match status" value="1"/>
</dbReference>
<organism evidence="5 6">
    <name type="scientific">Evansella tamaricis</name>
    <dbReference type="NCBI Taxonomy" id="2069301"/>
    <lineage>
        <taxon>Bacteria</taxon>
        <taxon>Bacillati</taxon>
        <taxon>Bacillota</taxon>
        <taxon>Bacilli</taxon>
        <taxon>Bacillales</taxon>
        <taxon>Bacillaceae</taxon>
        <taxon>Evansella</taxon>
    </lineage>
</organism>
<evidence type="ECO:0000313" key="5">
    <source>
        <dbReference type="EMBL" id="MBU9713644.1"/>
    </source>
</evidence>
<feature type="domain" description="HTH luxR-type" evidence="4">
    <location>
        <begin position="154"/>
        <end position="219"/>
    </location>
</feature>
<dbReference type="PANTHER" id="PTHR44688:SF25">
    <property type="entry name" value="HTH LUXR-TYPE DOMAIN-CONTAINING PROTEIN"/>
    <property type="match status" value="1"/>
</dbReference>
<keyword evidence="3" id="KW-0804">Transcription</keyword>
<accession>A0ABS6JIY3</accession>
<dbReference type="PROSITE" id="PS50043">
    <property type="entry name" value="HTH_LUXR_2"/>
    <property type="match status" value="1"/>
</dbReference>
<evidence type="ECO:0000256" key="3">
    <source>
        <dbReference type="ARBA" id="ARBA00023163"/>
    </source>
</evidence>
<gene>
    <name evidence="5" type="ORF">KS419_18095</name>
</gene>
<evidence type="ECO:0000259" key="4">
    <source>
        <dbReference type="PROSITE" id="PS50043"/>
    </source>
</evidence>
<keyword evidence="2" id="KW-0238">DNA-binding</keyword>